<evidence type="ECO:0000259" key="7">
    <source>
        <dbReference type="Pfam" id="PF08340"/>
    </source>
</evidence>
<dbReference type="GO" id="GO:0004521">
    <property type="term" value="F:RNA endonuclease activity"/>
    <property type="evidence" value="ECO:0007669"/>
    <property type="project" value="InterPro"/>
</dbReference>
<evidence type="ECO:0000313" key="8">
    <source>
        <dbReference type="EMBL" id="PWK69242.1"/>
    </source>
</evidence>
<feature type="domain" description="Endoribonuclease YicC-like N-terminal" evidence="6">
    <location>
        <begin position="7"/>
        <end position="160"/>
    </location>
</feature>
<sequence length="296" mass="33825">MLSLHMIKSMTGYGIANFDTGNTKYTVEVKSLNSKFLELSLRLPKIFAEKEFQLRTDCSKLIERGKVNLSINVEQVGQAIKAAGIDKELLKHYYQQLKTVSEELGEPTGNLLQLALGLPEVVKYEEDTISEDEWKAVEKTFQQALAAFQDFRAQEGNVIEQDLKQRIGTILKNLELVELEDPKRIPLIRERLDTFLAEATSREAIDQNRFEQELIYYIDKLDITEEKVRLKAHCEYFIETLKNADANGKKLGFISQEIGREINTLGSKANDANIQKLVVGMKEELEKIKEQLLNVL</sequence>
<dbReference type="InterPro" id="IPR013551">
    <property type="entry name" value="YicC-like_C"/>
</dbReference>
<name>A0A316GWD5_9SPHI</name>
<gene>
    <name evidence="8" type="ORF">LX99_04741</name>
</gene>
<dbReference type="Pfam" id="PF03755">
    <property type="entry name" value="YicC-like_N"/>
    <property type="match status" value="1"/>
</dbReference>
<dbReference type="GO" id="GO:0016787">
    <property type="term" value="F:hydrolase activity"/>
    <property type="evidence" value="ECO:0007669"/>
    <property type="project" value="UniProtKB-KW"/>
</dbReference>
<dbReference type="InterPro" id="IPR005229">
    <property type="entry name" value="YicC/YloC-like"/>
</dbReference>
<dbReference type="EMBL" id="QGHA01000016">
    <property type="protein sequence ID" value="PWK69242.1"/>
    <property type="molecule type" value="Genomic_DNA"/>
</dbReference>
<accession>A0A316GWD5</accession>
<keyword evidence="2" id="KW-0540">Nuclease</keyword>
<comment type="cofactor">
    <cofactor evidence="1">
        <name>a divalent metal cation</name>
        <dbReference type="ChEBI" id="CHEBI:60240"/>
    </cofactor>
</comment>
<dbReference type="NCBIfam" id="TIGR00255">
    <property type="entry name" value="YicC/YloC family endoribonuclease"/>
    <property type="match status" value="1"/>
</dbReference>
<keyword evidence="9" id="KW-1185">Reference proteome</keyword>
<evidence type="ECO:0000256" key="1">
    <source>
        <dbReference type="ARBA" id="ARBA00001968"/>
    </source>
</evidence>
<dbReference type="AlphaFoldDB" id="A0A316GWD5"/>
<keyword evidence="4" id="KW-0378">Hydrolase</keyword>
<reference evidence="8 9" key="1">
    <citation type="submission" date="2018-05" db="EMBL/GenBank/DDBJ databases">
        <title>Genomic Encyclopedia of Archaeal and Bacterial Type Strains, Phase II (KMG-II): from individual species to whole genera.</title>
        <authorList>
            <person name="Goeker M."/>
        </authorList>
    </citation>
    <scope>NUCLEOTIDE SEQUENCE [LARGE SCALE GENOMIC DNA]</scope>
    <source>
        <strain evidence="8 9">DSM 19975</strain>
    </source>
</reference>
<dbReference type="Pfam" id="PF08340">
    <property type="entry name" value="YicC-like_C"/>
    <property type="match status" value="1"/>
</dbReference>
<evidence type="ECO:0000313" key="9">
    <source>
        <dbReference type="Proteomes" id="UP000245678"/>
    </source>
</evidence>
<proteinExistence type="inferred from homology"/>
<comment type="caution">
    <text evidence="8">The sequence shown here is derived from an EMBL/GenBank/DDBJ whole genome shotgun (WGS) entry which is preliminary data.</text>
</comment>
<evidence type="ECO:0000256" key="4">
    <source>
        <dbReference type="ARBA" id="ARBA00022801"/>
    </source>
</evidence>
<keyword evidence="3" id="KW-0255">Endonuclease</keyword>
<evidence type="ECO:0000256" key="3">
    <source>
        <dbReference type="ARBA" id="ARBA00022759"/>
    </source>
</evidence>
<organism evidence="8 9">
    <name type="scientific">Mucilaginibacter oryzae</name>
    <dbReference type="NCBI Taxonomy" id="468058"/>
    <lineage>
        <taxon>Bacteria</taxon>
        <taxon>Pseudomonadati</taxon>
        <taxon>Bacteroidota</taxon>
        <taxon>Sphingobacteriia</taxon>
        <taxon>Sphingobacteriales</taxon>
        <taxon>Sphingobacteriaceae</taxon>
        <taxon>Mucilaginibacter</taxon>
    </lineage>
</organism>
<evidence type="ECO:0000256" key="5">
    <source>
        <dbReference type="ARBA" id="ARBA00035648"/>
    </source>
</evidence>
<dbReference type="Proteomes" id="UP000245678">
    <property type="component" value="Unassembled WGS sequence"/>
</dbReference>
<evidence type="ECO:0000259" key="6">
    <source>
        <dbReference type="Pfam" id="PF03755"/>
    </source>
</evidence>
<dbReference type="PANTHER" id="PTHR30636:SF3">
    <property type="entry name" value="UPF0701 PROTEIN YICC"/>
    <property type="match status" value="1"/>
</dbReference>
<dbReference type="PANTHER" id="PTHR30636">
    <property type="entry name" value="UPF0701 PROTEIN YICC"/>
    <property type="match status" value="1"/>
</dbReference>
<feature type="domain" description="Endoribonuclease YicC-like C-terminal" evidence="7">
    <location>
        <begin position="181"/>
        <end position="295"/>
    </location>
</feature>
<evidence type="ECO:0000256" key="2">
    <source>
        <dbReference type="ARBA" id="ARBA00022722"/>
    </source>
</evidence>
<protein>
    <submittedName>
        <fullName evidence="8">Uncharacterized protein (TIGR00255 family)</fullName>
    </submittedName>
</protein>
<dbReference type="InterPro" id="IPR013527">
    <property type="entry name" value="YicC-like_N"/>
</dbReference>
<comment type="similarity">
    <text evidence="5">Belongs to the YicC/YloC family.</text>
</comment>